<dbReference type="EMBL" id="AUZZ01003826">
    <property type="protein sequence ID" value="EQD55839.1"/>
    <property type="molecule type" value="Genomic_DNA"/>
</dbReference>
<keyword evidence="2" id="KW-0695">RNA-directed DNA polymerase</keyword>
<comment type="caution">
    <text evidence="2">The sequence shown here is derived from an EMBL/GenBank/DDBJ whole genome shotgun (WGS) entry which is preliminary data.</text>
</comment>
<name>T1BRJ0_9ZZZZ</name>
<feature type="domain" description="Group II intron maturase-specific" evidence="1">
    <location>
        <begin position="1"/>
        <end position="50"/>
    </location>
</feature>
<evidence type="ECO:0000259" key="1">
    <source>
        <dbReference type="Pfam" id="PF08388"/>
    </source>
</evidence>
<sequence length="51" mass="6360">MYQKIREWRLPRQTSVGLDELARRVNPTLRGWLNYYGHFYKSAMRRVFDHF</sequence>
<protein>
    <submittedName>
        <fullName evidence="2">RNA-directed DNA polymerase (Reverse transcriptase)</fullName>
    </submittedName>
</protein>
<dbReference type="GO" id="GO:0003964">
    <property type="term" value="F:RNA-directed DNA polymerase activity"/>
    <property type="evidence" value="ECO:0007669"/>
    <property type="project" value="UniProtKB-KW"/>
</dbReference>
<organism evidence="2">
    <name type="scientific">mine drainage metagenome</name>
    <dbReference type="NCBI Taxonomy" id="410659"/>
    <lineage>
        <taxon>unclassified sequences</taxon>
        <taxon>metagenomes</taxon>
        <taxon>ecological metagenomes</taxon>
    </lineage>
</organism>
<feature type="non-terminal residue" evidence="2">
    <location>
        <position position="51"/>
    </location>
</feature>
<dbReference type="Pfam" id="PF08388">
    <property type="entry name" value="GIIM"/>
    <property type="match status" value="1"/>
</dbReference>
<accession>T1BRJ0</accession>
<evidence type="ECO:0000313" key="2">
    <source>
        <dbReference type="EMBL" id="EQD55839.1"/>
    </source>
</evidence>
<dbReference type="AlphaFoldDB" id="T1BRJ0"/>
<gene>
    <name evidence="2" type="ORF">B2A_05496</name>
</gene>
<keyword evidence="2" id="KW-0548">Nucleotidyltransferase</keyword>
<keyword evidence="2" id="KW-0808">Transferase</keyword>
<reference evidence="2" key="1">
    <citation type="submission" date="2013-08" db="EMBL/GenBank/DDBJ databases">
        <authorList>
            <person name="Mendez C."/>
            <person name="Richter M."/>
            <person name="Ferrer M."/>
            <person name="Sanchez J."/>
        </authorList>
    </citation>
    <scope>NUCLEOTIDE SEQUENCE</scope>
</reference>
<reference evidence="2" key="2">
    <citation type="journal article" date="2014" name="ISME J.">
        <title>Microbial stratification in low pH oxic and suboxic macroscopic growths along an acid mine drainage.</title>
        <authorList>
            <person name="Mendez-Garcia C."/>
            <person name="Mesa V."/>
            <person name="Sprenger R.R."/>
            <person name="Richter M."/>
            <person name="Diez M.S."/>
            <person name="Solano J."/>
            <person name="Bargiela R."/>
            <person name="Golyshina O.V."/>
            <person name="Manteca A."/>
            <person name="Ramos J.L."/>
            <person name="Gallego J.R."/>
            <person name="Llorente I."/>
            <person name="Martins Dos Santos V.A."/>
            <person name="Jensen O.N."/>
            <person name="Pelaez A.I."/>
            <person name="Sanchez J."/>
            <person name="Ferrer M."/>
        </authorList>
    </citation>
    <scope>NUCLEOTIDE SEQUENCE</scope>
</reference>
<proteinExistence type="predicted"/>
<dbReference type="InterPro" id="IPR013597">
    <property type="entry name" value="Mat_intron_G2"/>
</dbReference>